<dbReference type="PRINTS" id="PR00722">
    <property type="entry name" value="CHYMOTRYPSIN"/>
</dbReference>
<keyword evidence="3 6" id="KW-0378">Hydrolase</keyword>
<dbReference type="InterPro" id="IPR001314">
    <property type="entry name" value="Peptidase_S1A"/>
</dbReference>
<keyword evidence="7" id="KW-0732">Signal</keyword>
<evidence type="ECO:0000259" key="8">
    <source>
        <dbReference type="PROSITE" id="PS50240"/>
    </source>
</evidence>
<dbReference type="InParanoid" id="A0A6J1X134"/>
<dbReference type="SMART" id="SM00020">
    <property type="entry name" value="Tryp_SPc"/>
    <property type="match status" value="1"/>
</dbReference>
<dbReference type="FunCoup" id="A0A6J1X134">
    <property type="interactions" value="66"/>
</dbReference>
<evidence type="ECO:0000256" key="2">
    <source>
        <dbReference type="ARBA" id="ARBA00022670"/>
    </source>
</evidence>
<dbReference type="PANTHER" id="PTHR24276">
    <property type="entry name" value="POLYSERASE-RELATED"/>
    <property type="match status" value="1"/>
</dbReference>
<dbReference type="Pfam" id="PF00089">
    <property type="entry name" value="Trypsin"/>
    <property type="match status" value="1"/>
</dbReference>
<keyword evidence="9" id="KW-1185">Reference proteome</keyword>
<name>A0A6J1X134_GALME</name>
<evidence type="ECO:0000256" key="3">
    <source>
        <dbReference type="ARBA" id="ARBA00022801"/>
    </source>
</evidence>
<reference evidence="10" key="1">
    <citation type="submission" date="2025-08" db="UniProtKB">
        <authorList>
            <consortium name="RefSeq"/>
        </authorList>
    </citation>
    <scope>IDENTIFICATION</scope>
    <source>
        <tissue evidence="10">Whole larvae</tissue>
    </source>
</reference>
<dbReference type="InterPro" id="IPR009003">
    <property type="entry name" value="Peptidase_S1_PA"/>
</dbReference>
<evidence type="ECO:0000256" key="4">
    <source>
        <dbReference type="ARBA" id="ARBA00022825"/>
    </source>
</evidence>
<accession>A0A6J1X134</accession>
<dbReference type="AlphaFoldDB" id="A0A6J1X134"/>
<dbReference type="InterPro" id="IPR050430">
    <property type="entry name" value="Peptidase_S1"/>
</dbReference>
<dbReference type="SUPFAM" id="SSF50494">
    <property type="entry name" value="Trypsin-like serine proteases"/>
    <property type="match status" value="1"/>
</dbReference>
<protein>
    <submittedName>
        <fullName evidence="10">Trypsin CFT-1-like</fullName>
    </submittedName>
</protein>
<comment type="similarity">
    <text evidence="1">Belongs to the peptidase S1 family.</text>
</comment>
<keyword evidence="4 6" id="KW-0720">Serine protease</keyword>
<dbReference type="PANTHER" id="PTHR24276:SF91">
    <property type="entry name" value="AT26814P-RELATED"/>
    <property type="match status" value="1"/>
</dbReference>
<dbReference type="Gene3D" id="2.40.10.10">
    <property type="entry name" value="Trypsin-like serine proteases"/>
    <property type="match status" value="1"/>
</dbReference>
<feature type="signal peptide" evidence="7">
    <location>
        <begin position="1"/>
        <end position="27"/>
    </location>
</feature>
<dbReference type="InterPro" id="IPR001254">
    <property type="entry name" value="Trypsin_dom"/>
</dbReference>
<feature type="domain" description="Peptidase S1" evidence="8">
    <location>
        <begin position="35"/>
        <end position="266"/>
    </location>
</feature>
<dbReference type="InterPro" id="IPR018114">
    <property type="entry name" value="TRYPSIN_HIS"/>
</dbReference>
<dbReference type="InterPro" id="IPR043504">
    <property type="entry name" value="Peptidase_S1_PA_chymotrypsin"/>
</dbReference>
<proteinExistence type="inferred from homology"/>
<evidence type="ECO:0000313" key="9">
    <source>
        <dbReference type="Proteomes" id="UP001652740"/>
    </source>
</evidence>
<evidence type="ECO:0000256" key="6">
    <source>
        <dbReference type="RuleBase" id="RU363034"/>
    </source>
</evidence>
<dbReference type="InterPro" id="IPR033116">
    <property type="entry name" value="TRYPSIN_SER"/>
</dbReference>
<dbReference type="PROSITE" id="PS00135">
    <property type="entry name" value="TRYPSIN_SER"/>
    <property type="match status" value="1"/>
</dbReference>
<evidence type="ECO:0000256" key="5">
    <source>
        <dbReference type="ARBA" id="ARBA00023157"/>
    </source>
</evidence>
<dbReference type="GO" id="GO:0016485">
    <property type="term" value="P:protein processing"/>
    <property type="evidence" value="ECO:0007669"/>
    <property type="project" value="UniProtKB-ARBA"/>
</dbReference>
<keyword evidence="5" id="KW-1015">Disulfide bond</keyword>
<dbReference type="CDD" id="cd00190">
    <property type="entry name" value="Tryp_SPc"/>
    <property type="match status" value="1"/>
</dbReference>
<dbReference type="GeneID" id="113518462"/>
<organism evidence="9 10">
    <name type="scientific">Galleria mellonella</name>
    <name type="common">Greater wax moth</name>
    <dbReference type="NCBI Taxonomy" id="7137"/>
    <lineage>
        <taxon>Eukaryota</taxon>
        <taxon>Metazoa</taxon>
        <taxon>Ecdysozoa</taxon>
        <taxon>Arthropoda</taxon>
        <taxon>Hexapoda</taxon>
        <taxon>Insecta</taxon>
        <taxon>Pterygota</taxon>
        <taxon>Neoptera</taxon>
        <taxon>Endopterygota</taxon>
        <taxon>Lepidoptera</taxon>
        <taxon>Glossata</taxon>
        <taxon>Ditrysia</taxon>
        <taxon>Pyraloidea</taxon>
        <taxon>Pyralidae</taxon>
        <taxon>Galleriinae</taxon>
        <taxon>Galleria</taxon>
    </lineage>
</organism>
<feature type="chain" id="PRO_5045275138" evidence="7">
    <location>
        <begin position="28"/>
        <end position="266"/>
    </location>
</feature>
<evidence type="ECO:0000256" key="7">
    <source>
        <dbReference type="SAM" id="SignalP"/>
    </source>
</evidence>
<dbReference type="GO" id="GO:0004252">
    <property type="term" value="F:serine-type endopeptidase activity"/>
    <property type="evidence" value="ECO:0007669"/>
    <property type="project" value="UniProtKB-EC"/>
</dbReference>
<keyword evidence="2 6" id="KW-0645">Protease</keyword>
<dbReference type="KEGG" id="gmw:113518462"/>
<dbReference type="RefSeq" id="XP_026759202.2">
    <property type="nucleotide sequence ID" value="XM_026903401.3"/>
</dbReference>
<dbReference type="Proteomes" id="UP001652740">
    <property type="component" value="Unplaced"/>
</dbReference>
<dbReference type="PROSITE" id="PS50240">
    <property type="entry name" value="TRYPSIN_DOM"/>
    <property type="match status" value="1"/>
</dbReference>
<gene>
    <name evidence="10" type="primary">LOC113518462</name>
</gene>
<sequence>MYRSEELFKIKMRFILVCVTVIAAVTAEPRNPQRIVGGSVTNINSYPDIASLLYSWNGVTFSQSCGGSILNHRSVLSAAHCFYGDPANRWRIRVGSTYANSGGVVYNIASIINHPLYNVVTSDNDVSILRTATNIVFSNVVQAASIASANYNLADNQIVYAAGWGTTSYGGPSSEQLRHVQIWTINQATCRNRYAELGLTVTDNMLCSGWLDVGGRDQCQGDSGGPLYHNRVVVGVCSWGAQCALARYPGVNARVSRFTAWIQGNA</sequence>
<evidence type="ECO:0000256" key="1">
    <source>
        <dbReference type="ARBA" id="ARBA00007664"/>
    </source>
</evidence>
<dbReference type="GO" id="GO:0005576">
    <property type="term" value="C:extracellular region"/>
    <property type="evidence" value="ECO:0007669"/>
    <property type="project" value="UniProtKB-SubCell"/>
</dbReference>
<evidence type="ECO:0000313" key="10">
    <source>
        <dbReference type="RefSeq" id="XP_026759202.2"/>
    </source>
</evidence>
<dbReference type="PROSITE" id="PS00134">
    <property type="entry name" value="TRYPSIN_HIS"/>
    <property type="match status" value="1"/>
</dbReference>